<keyword evidence="3" id="KW-0472">Membrane</keyword>
<evidence type="ECO:0000313" key="5">
    <source>
        <dbReference type="EMBL" id="CAH3106129.1"/>
    </source>
</evidence>
<dbReference type="AlphaFoldDB" id="A0AAU9WBH9"/>
<dbReference type="Pfam" id="PF07679">
    <property type="entry name" value="I-set"/>
    <property type="match status" value="1"/>
</dbReference>
<dbReference type="Pfam" id="PF13927">
    <property type="entry name" value="Ig_3"/>
    <property type="match status" value="1"/>
</dbReference>
<organism evidence="5 6">
    <name type="scientific">Pocillopora meandrina</name>
    <dbReference type="NCBI Taxonomy" id="46732"/>
    <lineage>
        <taxon>Eukaryota</taxon>
        <taxon>Metazoa</taxon>
        <taxon>Cnidaria</taxon>
        <taxon>Anthozoa</taxon>
        <taxon>Hexacorallia</taxon>
        <taxon>Scleractinia</taxon>
        <taxon>Astrocoeniina</taxon>
        <taxon>Pocilloporidae</taxon>
        <taxon>Pocillopora</taxon>
    </lineage>
</organism>
<protein>
    <recommendedName>
        <fullName evidence="4">Ig-like domain-containing protein</fullName>
    </recommendedName>
</protein>
<feature type="domain" description="Ig-like" evidence="4">
    <location>
        <begin position="121"/>
        <end position="208"/>
    </location>
</feature>
<proteinExistence type="predicted"/>
<feature type="non-terminal residue" evidence="5">
    <location>
        <position position="1"/>
    </location>
</feature>
<dbReference type="SMART" id="SM00408">
    <property type="entry name" value="IGc2"/>
    <property type="match status" value="2"/>
</dbReference>
<keyword evidence="3" id="KW-0812">Transmembrane</keyword>
<dbReference type="Gene3D" id="2.60.40.10">
    <property type="entry name" value="Immunoglobulins"/>
    <property type="match status" value="3"/>
</dbReference>
<comment type="caution">
    <text evidence="5">The sequence shown here is derived from an EMBL/GenBank/DDBJ whole genome shotgun (WGS) entry which is preliminary data.</text>
</comment>
<evidence type="ECO:0000256" key="3">
    <source>
        <dbReference type="SAM" id="Phobius"/>
    </source>
</evidence>
<dbReference type="InterPro" id="IPR013783">
    <property type="entry name" value="Ig-like_fold"/>
</dbReference>
<accession>A0AAU9WBH9</accession>
<dbReference type="InterPro" id="IPR013098">
    <property type="entry name" value="Ig_I-set"/>
</dbReference>
<dbReference type="InterPro" id="IPR036179">
    <property type="entry name" value="Ig-like_dom_sf"/>
</dbReference>
<dbReference type="Proteomes" id="UP001159428">
    <property type="component" value="Unassembled WGS sequence"/>
</dbReference>
<evidence type="ECO:0000256" key="1">
    <source>
        <dbReference type="ARBA" id="ARBA00022737"/>
    </source>
</evidence>
<dbReference type="InterPro" id="IPR003599">
    <property type="entry name" value="Ig_sub"/>
</dbReference>
<dbReference type="EMBL" id="CALNXJ010000010">
    <property type="protein sequence ID" value="CAH3106129.1"/>
    <property type="molecule type" value="Genomic_DNA"/>
</dbReference>
<feature type="compositionally biased region" description="Polar residues" evidence="2">
    <location>
        <begin position="405"/>
        <end position="414"/>
    </location>
</feature>
<reference evidence="5 6" key="1">
    <citation type="submission" date="2022-05" db="EMBL/GenBank/DDBJ databases">
        <authorList>
            <consortium name="Genoscope - CEA"/>
            <person name="William W."/>
        </authorList>
    </citation>
    <scope>NUCLEOTIDE SEQUENCE [LARGE SCALE GENOMIC DNA]</scope>
</reference>
<keyword evidence="1" id="KW-0677">Repeat</keyword>
<keyword evidence="6" id="KW-1185">Reference proteome</keyword>
<feature type="transmembrane region" description="Helical" evidence="3">
    <location>
        <begin position="330"/>
        <end position="353"/>
    </location>
</feature>
<dbReference type="PANTHER" id="PTHR13817:SF73">
    <property type="entry name" value="FIBRONECTIN TYPE-III DOMAIN-CONTAINING PROTEIN"/>
    <property type="match status" value="1"/>
</dbReference>
<dbReference type="SMART" id="SM00409">
    <property type="entry name" value="IG"/>
    <property type="match status" value="3"/>
</dbReference>
<dbReference type="InterPro" id="IPR050964">
    <property type="entry name" value="Striated_Muscle_Regulatory"/>
</dbReference>
<feature type="domain" description="Ig-like" evidence="4">
    <location>
        <begin position="213"/>
        <end position="305"/>
    </location>
</feature>
<keyword evidence="3" id="KW-1133">Transmembrane helix</keyword>
<gene>
    <name evidence="5" type="ORF">PMEA_00001339</name>
</gene>
<feature type="region of interest" description="Disordered" evidence="2">
    <location>
        <begin position="398"/>
        <end position="426"/>
    </location>
</feature>
<evidence type="ECO:0000313" key="6">
    <source>
        <dbReference type="Proteomes" id="UP001159428"/>
    </source>
</evidence>
<name>A0AAU9WBH9_9CNID</name>
<dbReference type="InterPro" id="IPR007110">
    <property type="entry name" value="Ig-like_dom"/>
</dbReference>
<evidence type="ECO:0000259" key="4">
    <source>
        <dbReference type="PROSITE" id="PS50835"/>
    </source>
</evidence>
<dbReference type="InterPro" id="IPR003598">
    <property type="entry name" value="Ig_sub2"/>
</dbReference>
<evidence type="ECO:0000256" key="2">
    <source>
        <dbReference type="SAM" id="MobiDB-lite"/>
    </source>
</evidence>
<sequence>THIGRIDVRNVAGDISPTLEIDVLEYKDEYVLPTGYGATIICRSNCPKLRCSMHEKPYQITLLFNGTLAKSCSGGNPQKTCSYFIHNTAEGNSGDYTCKTYNQYGCTMDTLRLVFKEPSPPRFLVKNPRQLIVPTRGDATLTCSATGIPLPVIRWYKNGHPVPRSSAIEFKGHSQLELQAVGLRDQGKYWCEANSTEGWDRTSPTTLKVLWKPVFFTHPHRYIAHLNRDGFAAVTLSCEARGFPTPVISWLQDKTLLKSDSTVTQNGDTSSLTVVFTTETEQPLKYRCLATNSMGKTWSKEGEVTIIASAQRKIPVSDDNSSSSLGVSKAVGISIPIGSAFLIINSVLIVVLYKKCRKPTTENIQMDRAQRFPNLHARASAMGTRREEPTTLRYQKREMAEMTRRSQSLESDVQNGDDNENLTQRC</sequence>
<dbReference type="SUPFAM" id="SSF48726">
    <property type="entry name" value="Immunoglobulin"/>
    <property type="match status" value="3"/>
</dbReference>
<dbReference type="PROSITE" id="PS50835">
    <property type="entry name" value="IG_LIKE"/>
    <property type="match status" value="2"/>
</dbReference>
<dbReference type="PANTHER" id="PTHR13817">
    <property type="entry name" value="TITIN"/>
    <property type="match status" value="1"/>
</dbReference>